<dbReference type="AlphaFoldDB" id="A0A1W1ZHE9"/>
<dbReference type="STRING" id="371602.SAMN04487984_1333"/>
<accession>A0A1W1ZHE9</accession>
<dbReference type="GO" id="GO:0004175">
    <property type="term" value="F:endopeptidase activity"/>
    <property type="evidence" value="ECO:0007669"/>
    <property type="project" value="UniProtKB-ARBA"/>
</dbReference>
<feature type="transmembrane region" description="Helical" evidence="2">
    <location>
        <begin position="43"/>
        <end position="64"/>
    </location>
</feature>
<dbReference type="EMBL" id="FWXK01000008">
    <property type="protein sequence ID" value="SMC47612.1"/>
    <property type="molecule type" value="Genomic_DNA"/>
</dbReference>
<dbReference type="PANTHER" id="PTHR36435:SF1">
    <property type="entry name" value="CAAX AMINO TERMINAL PROTEASE FAMILY PROTEIN"/>
    <property type="match status" value="1"/>
</dbReference>
<feature type="transmembrane region" description="Helical" evidence="2">
    <location>
        <begin position="155"/>
        <end position="176"/>
    </location>
</feature>
<name>A0A1W1ZHE9_9LACT</name>
<dbReference type="GO" id="GO:0080120">
    <property type="term" value="P:CAAX-box protein maturation"/>
    <property type="evidence" value="ECO:0007669"/>
    <property type="project" value="UniProtKB-ARBA"/>
</dbReference>
<sequence>MFKPHGLLARTLGVVKLLGWLILYMVAITIVQVYLLHPNGDHPLVLLGFLLLLIGVTAFFYWRFKKSYPTQAQRLRLSDIISDIGIFIALLVVKGIFGMLIEWLYSENTTANDAAIQMLLGEEPHLAVIAVFLFMTAVTAPFVEEVIFRGYLTTYLFPKQSLILPMILSGAVFSFMHLSGNIVSFFLYMTMGMMLYLAYYRKHNIHDAIFVHLLNNLPAAIFMVMQLL</sequence>
<organism evidence="4 5">
    <name type="scientific">Aerococcus suis</name>
    <dbReference type="NCBI Taxonomy" id="371602"/>
    <lineage>
        <taxon>Bacteria</taxon>
        <taxon>Bacillati</taxon>
        <taxon>Bacillota</taxon>
        <taxon>Bacilli</taxon>
        <taxon>Lactobacillales</taxon>
        <taxon>Aerococcaceae</taxon>
        <taxon>Aerococcus</taxon>
    </lineage>
</organism>
<keyword evidence="2" id="KW-0472">Membrane</keyword>
<keyword evidence="2" id="KW-0812">Transmembrane</keyword>
<feature type="transmembrane region" description="Helical" evidence="2">
    <location>
        <begin position="209"/>
        <end position="227"/>
    </location>
</feature>
<dbReference type="Proteomes" id="UP000243884">
    <property type="component" value="Unassembled WGS sequence"/>
</dbReference>
<evidence type="ECO:0000259" key="3">
    <source>
        <dbReference type="Pfam" id="PF02517"/>
    </source>
</evidence>
<protein>
    <recommendedName>
        <fullName evidence="3">CAAX prenyl protease 2/Lysostaphin resistance protein A-like domain-containing protein</fullName>
    </recommendedName>
</protein>
<comment type="similarity">
    <text evidence="1">Belongs to the UPF0177 family.</text>
</comment>
<dbReference type="OrthoDB" id="8607342at2"/>
<dbReference type="Pfam" id="PF02517">
    <property type="entry name" value="Rce1-like"/>
    <property type="match status" value="1"/>
</dbReference>
<feature type="transmembrane region" description="Helical" evidence="2">
    <location>
        <begin position="12"/>
        <end position="37"/>
    </location>
</feature>
<feature type="transmembrane region" description="Helical" evidence="2">
    <location>
        <begin position="84"/>
        <end position="105"/>
    </location>
</feature>
<evidence type="ECO:0000313" key="5">
    <source>
        <dbReference type="Proteomes" id="UP000243884"/>
    </source>
</evidence>
<keyword evidence="2" id="KW-1133">Transmembrane helix</keyword>
<dbReference type="PANTHER" id="PTHR36435">
    <property type="entry name" value="SLR1288 PROTEIN"/>
    <property type="match status" value="1"/>
</dbReference>
<feature type="domain" description="CAAX prenyl protease 2/Lysostaphin resistance protein A-like" evidence="3">
    <location>
        <begin position="130"/>
        <end position="217"/>
    </location>
</feature>
<feature type="transmembrane region" description="Helical" evidence="2">
    <location>
        <begin position="125"/>
        <end position="143"/>
    </location>
</feature>
<dbReference type="InterPro" id="IPR052710">
    <property type="entry name" value="CAAX_protease"/>
</dbReference>
<proteinExistence type="inferred from homology"/>
<dbReference type="InterPro" id="IPR003675">
    <property type="entry name" value="Rce1/LyrA-like_dom"/>
</dbReference>
<gene>
    <name evidence="4" type="ORF">SAMN04487984_1333</name>
</gene>
<reference evidence="5" key="1">
    <citation type="submission" date="2017-04" db="EMBL/GenBank/DDBJ databases">
        <authorList>
            <person name="Varghese N."/>
            <person name="Submissions S."/>
        </authorList>
    </citation>
    <scope>NUCLEOTIDE SEQUENCE [LARGE SCALE GENOMIC DNA]</scope>
    <source>
        <strain evidence="5">DSM 21500</strain>
    </source>
</reference>
<feature type="transmembrane region" description="Helical" evidence="2">
    <location>
        <begin position="182"/>
        <end position="200"/>
    </location>
</feature>
<evidence type="ECO:0000313" key="4">
    <source>
        <dbReference type="EMBL" id="SMC47612.1"/>
    </source>
</evidence>
<dbReference type="RefSeq" id="WP_159444452.1">
    <property type="nucleotide sequence ID" value="NZ_FWXK01000008.1"/>
</dbReference>
<evidence type="ECO:0000256" key="1">
    <source>
        <dbReference type="ARBA" id="ARBA00009067"/>
    </source>
</evidence>
<evidence type="ECO:0000256" key="2">
    <source>
        <dbReference type="SAM" id="Phobius"/>
    </source>
</evidence>
<keyword evidence="5" id="KW-1185">Reference proteome</keyword>